<gene>
    <name evidence="1" type="ORF">MRATA1EN1_LOCUS18717</name>
</gene>
<accession>A0ABN8Z7C5</accession>
<evidence type="ECO:0000313" key="1">
    <source>
        <dbReference type="EMBL" id="CAI9169755.1"/>
    </source>
</evidence>
<sequence length="104" mass="11458">MQTQACAHTITDPPSPIYIDVNTFHMDSEIHTQTPGGEGVRMGVLAECQCLECRKPARVPPDMGVGHGVHPEVVITLRGERHHLQMCELKGPHPSSHDWVSAQM</sequence>
<proteinExistence type="predicted"/>
<dbReference type="EMBL" id="OX459939">
    <property type="protein sequence ID" value="CAI9169755.1"/>
    <property type="molecule type" value="Genomic_DNA"/>
</dbReference>
<keyword evidence="2" id="KW-1185">Reference proteome</keyword>
<evidence type="ECO:0000313" key="2">
    <source>
        <dbReference type="Proteomes" id="UP001176941"/>
    </source>
</evidence>
<organism evidence="1 2">
    <name type="scientific">Rangifer tarandus platyrhynchus</name>
    <name type="common">Svalbard reindeer</name>
    <dbReference type="NCBI Taxonomy" id="3082113"/>
    <lineage>
        <taxon>Eukaryota</taxon>
        <taxon>Metazoa</taxon>
        <taxon>Chordata</taxon>
        <taxon>Craniata</taxon>
        <taxon>Vertebrata</taxon>
        <taxon>Euteleostomi</taxon>
        <taxon>Mammalia</taxon>
        <taxon>Eutheria</taxon>
        <taxon>Laurasiatheria</taxon>
        <taxon>Artiodactyla</taxon>
        <taxon>Ruminantia</taxon>
        <taxon>Pecora</taxon>
        <taxon>Cervidae</taxon>
        <taxon>Odocoileinae</taxon>
        <taxon>Rangifer</taxon>
    </lineage>
</organism>
<protein>
    <submittedName>
        <fullName evidence="1">Uncharacterized protein</fullName>
    </submittedName>
</protein>
<name>A0ABN8Z7C5_RANTA</name>
<dbReference type="Proteomes" id="UP001176941">
    <property type="component" value="Chromosome 3"/>
</dbReference>
<reference evidence="1" key="1">
    <citation type="submission" date="2023-04" db="EMBL/GenBank/DDBJ databases">
        <authorList>
            <consortium name="ELIXIR-Norway"/>
        </authorList>
    </citation>
    <scope>NUCLEOTIDE SEQUENCE [LARGE SCALE GENOMIC DNA]</scope>
</reference>